<evidence type="ECO:0000256" key="1">
    <source>
        <dbReference type="SAM" id="MobiDB-lite"/>
    </source>
</evidence>
<comment type="caution">
    <text evidence="2">The sequence shown here is derived from an EMBL/GenBank/DDBJ whole genome shotgun (WGS) entry which is preliminary data.</text>
</comment>
<organism evidence="2 3">
    <name type="scientific">Rhodofomes roseus</name>
    <dbReference type="NCBI Taxonomy" id="34475"/>
    <lineage>
        <taxon>Eukaryota</taxon>
        <taxon>Fungi</taxon>
        <taxon>Dikarya</taxon>
        <taxon>Basidiomycota</taxon>
        <taxon>Agaricomycotina</taxon>
        <taxon>Agaricomycetes</taxon>
        <taxon>Polyporales</taxon>
        <taxon>Rhodofomes</taxon>
    </lineage>
</organism>
<dbReference type="GeneID" id="72005090"/>
<feature type="compositionally biased region" description="Basic residues" evidence="1">
    <location>
        <begin position="108"/>
        <end position="117"/>
    </location>
</feature>
<name>A0ABQ8KA21_9APHY</name>
<keyword evidence="3" id="KW-1185">Reference proteome</keyword>
<evidence type="ECO:0000313" key="2">
    <source>
        <dbReference type="EMBL" id="KAH9834163.1"/>
    </source>
</evidence>
<protein>
    <submittedName>
        <fullName evidence="2">Uncharacterized protein</fullName>
    </submittedName>
</protein>
<evidence type="ECO:0000313" key="3">
    <source>
        <dbReference type="Proteomes" id="UP000814176"/>
    </source>
</evidence>
<reference evidence="2 3" key="1">
    <citation type="journal article" date="2021" name="Environ. Microbiol.">
        <title>Gene family expansions and transcriptome signatures uncover fungal adaptations to wood decay.</title>
        <authorList>
            <person name="Hage H."/>
            <person name="Miyauchi S."/>
            <person name="Viragh M."/>
            <person name="Drula E."/>
            <person name="Min B."/>
            <person name="Chaduli D."/>
            <person name="Navarro D."/>
            <person name="Favel A."/>
            <person name="Norest M."/>
            <person name="Lesage-Meessen L."/>
            <person name="Balint B."/>
            <person name="Merenyi Z."/>
            <person name="de Eugenio L."/>
            <person name="Morin E."/>
            <person name="Martinez A.T."/>
            <person name="Baldrian P."/>
            <person name="Stursova M."/>
            <person name="Martinez M.J."/>
            <person name="Novotny C."/>
            <person name="Magnuson J.K."/>
            <person name="Spatafora J.W."/>
            <person name="Maurice S."/>
            <person name="Pangilinan J."/>
            <person name="Andreopoulos W."/>
            <person name="LaButti K."/>
            <person name="Hundley H."/>
            <person name="Na H."/>
            <person name="Kuo A."/>
            <person name="Barry K."/>
            <person name="Lipzen A."/>
            <person name="Henrissat B."/>
            <person name="Riley R."/>
            <person name="Ahrendt S."/>
            <person name="Nagy L.G."/>
            <person name="Grigoriev I.V."/>
            <person name="Martin F."/>
            <person name="Rosso M.N."/>
        </authorList>
    </citation>
    <scope>NUCLEOTIDE SEQUENCE [LARGE SCALE GENOMIC DNA]</scope>
    <source>
        <strain evidence="2 3">CIRM-BRFM 1785</strain>
    </source>
</reference>
<dbReference type="Proteomes" id="UP000814176">
    <property type="component" value="Unassembled WGS sequence"/>
</dbReference>
<gene>
    <name evidence="2" type="ORF">C8Q71DRAFT_771441</name>
</gene>
<proteinExistence type="predicted"/>
<feature type="compositionally biased region" description="Basic and acidic residues" evidence="1">
    <location>
        <begin position="91"/>
        <end position="107"/>
    </location>
</feature>
<sequence>MVVAGTQGCYSLTQAPAGQDNCTLAAAVYITPPRRPHLPHSPPPSPPRPTCILARLYSILRRHARVQHHRAPDPRRRVRLAQGLLRRPRHRECSGDHRDDRRGPPRERHAHRGRHRCVPLSAATRQPVRLRRQPHPALVAEHRTESVGPPRHPRTSAPERTARGTTTNHTPPPRPPPSCLLTAERPHPPTAARHPPFAAICIIGDIYSIFDLEARV</sequence>
<feature type="region of interest" description="Disordered" evidence="1">
    <location>
        <begin position="65"/>
        <end position="191"/>
    </location>
</feature>
<accession>A0ABQ8KA21</accession>
<dbReference type="RefSeq" id="XP_047776819.1">
    <property type="nucleotide sequence ID" value="XM_047924358.1"/>
</dbReference>
<dbReference type="EMBL" id="JADCUA010000016">
    <property type="protein sequence ID" value="KAH9834163.1"/>
    <property type="molecule type" value="Genomic_DNA"/>
</dbReference>